<proteinExistence type="predicted"/>
<keyword evidence="3" id="KW-1185">Reference proteome</keyword>
<evidence type="ECO:0000313" key="3">
    <source>
        <dbReference type="Proteomes" id="UP001159363"/>
    </source>
</evidence>
<accession>A0ABQ9HYH3</accession>
<name>A0ABQ9HYH3_9NEOP</name>
<evidence type="ECO:0000313" key="2">
    <source>
        <dbReference type="EMBL" id="KAJ8889134.1"/>
    </source>
</evidence>
<gene>
    <name evidence="2" type="ORF">PR048_008628</name>
</gene>
<evidence type="ECO:0008006" key="4">
    <source>
        <dbReference type="Google" id="ProtNLM"/>
    </source>
</evidence>
<feature type="region of interest" description="Disordered" evidence="1">
    <location>
        <begin position="199"/>
        <end position="219"/>
    </location>
</feature>
<feature type="compositionally biased region" description="Basic and acidic residues" evidence="1">
    <location>
        <begin position="209"/>
        <end position="219"/>
    </location>
</feature>
<dbReference type="CDD" id="cd09272">
    <property type="entry name" value="RNase_HI_RT_Ty1"/>
    <property type="match status" value="1"/>
</dbReference>
<protein>
    <recommendedName>
        <fullName evidence="4">Reverse transcriptase Ty1/copia-type domain-containing protein</fullName>
    </recommendedName>
</protein>
<reference evidence="2 3" key="1">
    <citation type="submission" date="2023-02" db="EMBL/GenBank/DDBJ databases">
        <title>LHISI_Scaffold_Assembly.</title>
        <authorList>
            <person name="Stuart O.P."/>
            <person name="Cleave R."/>
            <person name="Magrath M.J.L."/>
            <person name="Mikheyev A.S."/>
        </authorList>
    </citation>
    <scope>NUCLEOTIDE SEQUENCE [LARGE SCALE GENOMIC DNA]</scope>
    <source>
        <strain evidence="2">Daus_M_001</strain>
        <tissue evidence="2">Leg muscle</tissue>
    </source>
</reference>
<organism evidence="2 3">
    <name type="scientific">Dryococelus australis</name>
    <dbReference type="NCBI Taxonomy" id="614101"/>
    <lineage>
        <taxon>Eukaryota</taxon>
        <taxon>Metazoa</taxon>
        <taxon>Ecdysozoa</taxon>
        <taxon>Arthropoda</taxon>
        <taxon>Hexapoda</taxon>
        <taxon>Insecta</taxon>
        <taxon>Pterygota</taxon>
        <taxon>Neoptera</taxon>
        <taxon>Polyneoptera</taxon>
        <taxon>Phasmatodea</taxon>
        <taxon>Verophasmatodea</taxon>
        <taxon>Anareolatae</taxon>
        <taxon>Phasmatidae</taxon>
        <taxon>Eurycanthinae</taxon>
        <taxon>Dryococelus</taxon>
    </lineage>
</organism>
<sequence length="693" mass="78846">MYAAAATSKYMSEHSCTNTCVSLSAQCTTTVRSWFASFVRMLVPALSSAWTRNWSDNTGLTPNRKILFSVRYTRKTPSKVRDEKQRRTSPEILISKVLQGDAWELSERSPAGIYMQTVCLPYRESKCERFSLRSVERKKRISFIISSYSLQRHVAPMCLMSEQPVCHLEKKLGIHPPDGVTARQVTRLCTRGCEHNPTRRWRSSVSDETTSRRGEARRDCEKRRAGVACGNATVPREGEKHAPTRISNRRDVCILHSAPQAAEIPFGMNRTKYCMSPGAAYAEVAYVSVFEAEKRGRCEDHRASKIERRHCHHALRRDLILSSGVWRTVARAGVEIEMKFISNRRNWRFEISIRDQQPSSTNANLKENVYMEKPPDLEKFLHKIVIEVRDSNDGELFWKSQSMLENFKCGKGEKVCLLKRALYGLKQTGRQWCTKLNVTLKYIGFILSTADPCIYSSFTRGEKKNGKPVVEMTNWTACPIDRKSYTGFYFQYAGGTNKTTLFNNNQAAQYLSVKPIVSSKSKHIAKKEHFLREVVQHSDIVIKYRKSEDMEADLFTKALLTIKHAYLIVPDDAARRKVFSGISLSPCIPALFHTHLTSLPRTLKTTMSIAAQISPLHIALSPPYRTSPLHIATKVRRLSDIAEMRNDWVRKFQGNTLQVRSYVSGAASNVSDSSRWTTCQSPTRRGVETLCLA</sequence>
<comment type="caution">
    <text evidence="2">The sequence shown here is derived from an EMBL/GenBank/DDBJ whole genome shotgun (WGS) entry which is preliminary data.</text>
</comment>
<dbReference type="Proteomes" id="UP001159363">
    <property type="component" value="Chromosome 3"/>
</dbReference>
<dbReference type="EMBL" id="JARBHB010000003">
    <property type="protein sequence ID" value="KAJ8889134.1"/>
    <property type="molecule type" value="Genomic_DNA"/>
</dbReference>
<evidence type="ECO:0000256" key="1">
    <source>
        <dbReference type="SAM" id="MobiDB-lite"/>
    </source>
</evidence>